<dbReference type="SUPFAM" id="SSF52499">
    <property type="entry name" value="Isochorismatase-like hydrolases"/>
    <property type="match status" value="1"/>
</dbReference>
<gene>
    <name evidence="3" type="ORF">GCM10008927_17710</name>
</gene>
<organism evidence="3 4">
    <name type="scientific">Paramylibacter ulvae</name>
    <dbReference type="NCBI Taxonomy" id="1651968"/>
    <lineage>
        <taxon>Bacteria</taxon>
        <taxon>Pseudomonadati</taxon>
        <taxon>Pseudomonadota</taxon>
        <taxon>Alphaproteobacteria</taxon>
        <taxon>Rhodobacterales</taxon>
        <taxon>Paracoccaceae</taxon>
        <taxon>Paramylibacter</taxon>
    </lineage>
</organism>
<accession>A0ABQ3D0L2</accession>
<reference evidence="4" key="1">
    <citation type="journal article" date="2019" name="Int. J. Syst. Evol. Microbiol.">
        <title>The Global Catalogue of Microorganisms (GCM) 10K type strain sequencing project: providing services to taxonomists for standard genome sequencing and annotation.</title>
        <authorList>
            <consortium name="The Broad Institute Genomics Platform"/>
            <consortium name="The Broad Institute Genome Sequencing Center for Infectious Disease"/>
            <person name="Wu L."/>
            <person name="Ma J."/>
        </authorList>
    </citation>
    <scope>NUCLEOTIDE SEQUENCE [LARGE SCALE GENOMIC DNA]</scope>
    <source>
        <strain evidence="4">KCTC 32465</strain>
    </source>
</reference>
<name>A0ABQ3D0L2_9RHOB</name>
<evidence type="ECO:0000256" key="1">
    <source>
        <dbReference type="ARBA" id="ARBA00022801"/>
    </source>
</evidence>
<proteinExistence type="predicted"/>
<dbReference type="PANTHER" id="PTHR43540">
    <property type="entry name" value="PEROXYUREIDOACRYLATE/UREIDOACRYLATE AMIDOHYDROLASE-RELATED"/>
    <property type="match status" value="1"/>
</dbReference>
<dbReference type="Pfam" id="PF00857">
    <property type="entry name" value="Isochorismatase"/>
    <property type="match status" value="1"/>
</dbReference>
<evidence type="ECO:0000313" key="3">
    <source>
        <dbReference type="EMBL" id="GHA52609.1"/>
    </source>
</evidence>
<dbReference type="Gene3D" id="3.40.50.850">
    <property type="entry name" value="Isochorismatase-like"/>
    <property type="match status" value="1"/>
</dbReference>
<dbReference type="InterPro" id="IPR036380">
    <property type="entry name" value="Isochorismatase-like_sf"/>
</dbReference>
<evidence type="ECO:0000259" key="2">
    <source>
        <dbReference type="Pfam" id="PF00857"/>
    </source>
</evidence>
<sequence>MTNTALLVIDVQMAFVHRDAAGAVRSCPEASQNIGMLLSAARANGLPVIHVHHHSLEENSAFRAELSGSDVQPFAAPQNDEAVYVKHVNSSFIGTSLETDLRDAGIERLILCGGTANHCVETTTRMAGNLGFDAVYVSDAVWAYNADGIDGSVIPADTVHAVSMANLHGEFATVMNTETVLEQL</sequence>
<dbReference type="PANTHER" id="PTHR43540:SF1">
    <property type="entry name" value="ISOCHORISMATASE HYDROLASE"/>
    <property type="match status" value="1"/>
</dbReference>
<protein>
    <submittedName>
        <fullName evidence="3">Isochorismatase</fullName>
    </submittedName>
</protein>
<comment type="caution">
    <text evidence="3">The sequence shown here is derived from an EMBL/GenBank/DDBJ whole genome shotgun (WGS) entry which is preliminary data.</text>
</comment>
<keyword evidence="4" id="KW-1185">Reference proteome</keyword>
<evidence type="ECO:0000313" key="4">
    <source>
        <dbReference type="Proteomes" id="UP000634455"/>
    </source>
</evidence>
<feature type="domain" description="Isochorismatase-like" evidence="2">
    <location>
        <begin position="4"/>
        <end position="178"/>
    </location>
</feature>
<dbReference type="RefSeq" id="WP_189640356.1">
    <property type="nucleotide sequence ID" value="NZ_BMZF01000004.1"/>
</dbReference>
<dbReference type="EMBL" id="BMZF01000004">
    <property type="protein sequence ID" value="GHA52609.1"/>
    <property type="molecule type" value="Genomic_DNA"/>
</dbReference>
<dbReference type="Proteomes" id="UP000634455">
    <property type="component" value="Unassembled WGS sequence"/>
</dbReference>
<dbReference type="InterPro" id="IPR050272">
    <property type="entry name" value="Isochorismatase-like_hydrls"/>
</dbReference>
<dbReference type="InterPro" id="IPR000868">
    <property type="entry name" value="Isochorismatase-like_dom"/>
</dbReference>
<dbReference type="CDD" id="cd01014">
    <property type="entry name" value="nicotinamidase_related"/>
    <property type="match status" value="1"/>
</dbReference>
<keyword evidence="1" id="KW-0378">Hydrolase</keyword>